<accession>A0ABS9K7V3</accession>
<evidence type="ECO:0000313" key="2">
    <source>
        <dbReference type="Proteomes" id="UP001165384"/>
    </source>
</evidence>
<dbReference type="Proteomes" id="UP001165384">
    <property type="component" value="Unassembled WGS sequence"/>
</dbReference>
<organism evidence="1 2">
    <name type="scientific">Dechloromonas hankyongensis</name>
    <dbReference type="NCBI Taxonomy" id="2908002"/>
    <lineage>
        <taxon>Bacteria</taxon>
        <taxon>Pseudomonadati</taxon>
        <taxon>Pseudomonadota</taxon>
        <taxon>Betaproteobacteria</taxon>
        <taxon>Rhodocyclales</taxon>
        <taxon>Azonexaceae</taxon>
        <taxon>Dechloromonas</taxon>
    </lineage>
</organism>
<name>A0ABS9K7V3_9RHOO</name>
<comment type="caution">
    <text evidence="1">The sequence shown here is derived from an EMBL/GenBank/DDBJ whole genome shotgun (WGS) entry which is preliminary data.</text>
</comment>
<protein>
    <submittedName>
        <fullName evidence="1">VCBS domain-containing protein</fullName>
    </submittedName>
</protein>
<dbReference type="EMBL" id="JAKLTN010000015">
    <property type="protein sequence ID" value="MCG2579231.1"/>
    <property type="molecule type" value="Genomic_DNA"/>
</dbReference>
<feature type="non-terminal residue" evidence="1">
    <location>
        <position position="235"/>
    </location>
</feature>
<dbReference type="NCBIfam" id="TIGR01965">
    <property type="entry name" value="VCBS_repeat"/>
    <property type="match status" value="1"/>
</dbReference>
<dbReference type="Pfam" id="PF17963">
    <property type="entry name" value="Big_9"/>
    <property type="match status" value="1"/>
</dbReference>
<dbReference type="InterPro" id="IPR013783">
    <property type="entry name" value="Ig-like_fold"/>
</dbReference>
<feature type="non-terminal residue" evidence="1">
    <location>
        <position position="1"/>
    </location>
</feature>
<proteinExistence type="predicted"/>
<reference evidence="1" key="1">
    <citation type="submission" date="2022-01" db="EMBL/GenBank/DDBJ databases">
        <authorList>
            <person name="Jo J.-H."/>
            <person name="Im W.-T."/>
        </authorList>
    </citation>
    <scope>NUCLEOTIDE SEQUENCE</scope>
    <source>
        <strain evidence="1">XY25</strain>
    </source>
</reference>
<dbReference type="Gene3D" id="2.60.40.10">
    <property type="entry name" value="Immunoglobulins"/>
    <property type="match status" value="1"/>
</dbReference>
<gene>
    <name evidence="1" type="ORF">LZ012_19780</name>
</gene>
<keyword evidence="2" id="KW-1185">Reference proteome</keyword>
<sequence length="235" mass="23180">TPTLLIPDTNAPGSADGDKTVAETDGAIAGNFTVGAPAGLGSLSVGGTAFTAAQLADPAYLAAHPINTGEGTLVLTGYNPGTGVVSYTYDPALQNSNADVLDAIPVIVTDLLGTSTPDSLDITITDSKPVAVADSNAVTEDSALVATGNVLGNDTVGADAHASPVTPASVTLAHGSLVLAADGSYTYTLNNADPAVNALNNGQSLTDSYTYTLTDGDGSTSTATLTLTINGHTDG</sequence>
<dbReference type="RefSeq" id="WP_275712696.1">
    <property type="nucleotide sequence ID" value="NZ_JAKLTN010000015.1"/>
</dbReference>
<evidence type="ECO:0000313" key="1">
    <source>
        <dbReference type="EMBL" id="MCG2579231.1"/>
    </source>
</evidence>
<dbReference type="InterPro" id="IPR010221">
    <property type="entry name" value="VCBS_dom"/>
</dbReference>